<dbReference type="PANTHER" id="PTHR13520">
    <property type="entry name" value="RAD50-INTERACTING PROTEIN 1 RINT-1"/>
    <property type="match status" value="1"/>
</dbReference>
<dbReference type="PANTHER" id="PTHR13520:SF0">
    <property type="entry name" value="RAD50-INTERACTING PROTEIN 1"/>
    <property type="match status" value="1"/>
</dbReference>
<feature type="compositionally biased region" description="Basic and acidic residues" evidence="1">
    <location>
        <begin position="669"/>
        <end position="679"/>
    </location>
</feature>
<evidence type="ECO:0000313" key="3">
    <source>
        <dbReference type="Proteomes" id="UP000751190"/>
    </source>
</evidence>
<dbReference type="GO" id="GO:0006888">
    <property type="term" value="P:endoplasmic reticulum to Golgi vesicle-mediated transport"/>
    <property type="evidence" value="ECO:0007669"/>
    <property type="project" value="InterPro"/>
</dbReference>
<keyword evidence="3" id="KW-1185">Reference proteome</keyword>
<dbReference type="GO" id="GO:0060628">
    <property type="term" value="P:regulation of ER to Golgi vesicle-mediated transport"/>
    <property type="evidence" value="ECO:0007669"/>
    <property type="project" value="TreeGrafter"/>
</dbReference>
<accession>A0A8J5XAL4</accession>
<protein>
    <submittedName>
        <fullName evidence="2">Uncharacterized protein</fullName>
    </submittedName>
</protein>
<proteinExistence type="predicted"/>
<dbReference type="EMBL" id="JAGTXO010000032">
    <property type="protein sequence ID" value="KAG8460559.1"/>
    <property type="molecule type" value="Genomic_DNA"/>
</dbReference>
<comment type="caution">
    <text evidence="2">The sequence shown here is derived from an EMBL/GenBank/DDBJ whole genome shotgun (WGS) entry which is preliminary data.</text>
</comment>
<reference evidence="2" key="1">
    <citation type="submission" date="2021-05" db="EMBL/GenBank/DDBJ databases">
        <title>The genome of the haptophyte Pavlova lutheri (Diacronema luteri, Pavlovales) - a model for lipid biosynthesis in eukaryotic algae.</title>
        <authorList>
            <person name="Hulatt C.J."/>
            <person name="Posewitz M.C."/>
        </authorList>
    </citation>
    <scope>NUCLEOTIDE SEQUENCE</scope>
    <source>
        <strain evidence="2">NIVA-4/92</strain>
    </source>
</reference>
<dbReference type="OrthoDB" id="2189254at2759"/>
<feature type="region of interest" description="Disordered" evidence="1">
    <location>
        <begin position="604"/>
        <end position="699"/>
    </location>
</feature>
<gene>
    <name evidence="2" type="ORF">KFE25_013209</name>
</gene>
<dbReference type="AlphaFoldDB" id="A0A8J5XAL4"/>
<feature type="compositionally biased region" description="Acidic residues" evidence="1">
    <location>
        <begin position="649"/>
        <end position="668"/>
    </location>
</feature>
<dbReference type="GO" id="GO:0006890">
    <property type="term" value="P:retrograde vesicle-mediated transport, Golgi to endoplasmic reticulum"/>
    <property type="evidence" value="ECO:0007669"/>
    <property type="project" value="InterPro"/>
</dbReference>
<dbReference type="Proteomes" id="UP000751190">
    <property type="component" value="Unassembled WGS sequence"/>
</dbReference>
<feature type="compositionally biased region" description="Low complexity" evidence="1">
    <location>
        <begin position="631"/>
        <end position="640"/>
    </location>
</feature>
<evidence type="ECO:0000313" key="2">
    <source>
        <dbReference type="EMBL" id="KAG8460559.1"/>
    </source>
</evidence>
<feature type="compositionally biased region" description="Gly residues" evidence="1">
    <location>
        <begin position="604"/>
        <end position="624"/>
    </location>
</feature>
<organism evidence="2 3">
    <name type="scientific">Diacronema lutheri</name>
    <name type="common">Unicellular marine alga</name>
    <name type="synonym">Monochrysis lutheri</name>
    <dbReference type="NCBI Taxonomy" id="2081491"/>
    <lineage>
        <taxon>Eukaryota</taxon>
        <taxon>Haptista</taxon>
        <taxon>Haptophyta</taxon>
        <taxon>Pavlovophyceae</taxon>
        <taxon>Pavlovales</taxon>
        <taxon>Pavlovaceae</taxon>
        <taxon>Diacronema</taxon>
    </lineage>
</organism>
<dbReference type="GO" id="GO:0070939">
    <property type="term" value="C:Dsl1/NZR complex"/>
    <property type="evidence" value="ECO:0007669"/>
    <property type="project" value="InterPro"/>
</dbReference>
<dbReference type="InterPro" id="IPR042044">
    <property type="entry name" value="EXOC6PINT-1/Sec15/Tip20_C_dom2"/>
</dbReference>
<name>A0A8J5XAL4_DIALT</name>
<dbReference type="InterPro" id="IPR007528">
    <property type="entry name" value="RINT1_Tip20"/>
</dbReference>
<dbReference type="Pfam" id="PF04437">
    <property type="entry name" value="RINT1_TIP1"/>
    <property type="match status" value="2"/>
</dbReference>
<sequence length="953" mass="97035">MREDDVWRCLDARVGVGEALGSCACELAAGVSAEIERLGAELRAHEGAAAAHTARAADAARAAAERARARRARASALGAELDAYAAWRGRHVIAELRDVHAPLARLESARAYAASLARAHELGAHAEADAARGDGAGALAAFEELVALAHGLADGAPSRAEAPRGPHAARARAAERARSACGHVRAALRAQLAAVMRRADAPGAPGSTGAFASDAELLEPFDRLVALQLAAVRLGIGADGADRADGGAAADGAAGGVVEVARTAGPGAPGWRDAAGNLHGAPRAASAPAGGAPCAAVSLWALEAFAAPHVSRFAFHFCAKRPTNRIDRPGWPTAHIANVCRAAEGRCAQLQAALTGPCARPGAPELAARYAPHGAHAELLRALLDALSRKRAAEWARVRDDDAICCAQINEALAFELALRGPLRLPRAVAGALAALCALPGARARWAQLEADAASAALVAVLRGPRGWVAPPPRADGGGRGDAAGGIGATGVRPSVAIELGAALRSVSARVALAPHGAQRLFARRVLARLVRHFTAEARRRLAAVRLGSIVVLPLARARSRADALELCALANGCAHGADEIDDVLLCEPWLGFAAPAGVGVGVGEGGGGGEGEGEGEGVGGSSVGGRADEAGAMGAAETAEMVHSDGKEDGDDESDDESGDDDDGDVDEQPRAEGPRGSDDDDGGCARARARRVRASDRALAPMRRGAARLRALGDASVALLVDGSLVRAFLADADGYLGGDRKAWLAWAQPRADGARDAPPREVSQLLCAPLGSLRSTLDAVRAALPPPLWRAVWRRAATGIEDAILKRLVLRAAFSTAGGAQLRADVLALASLFPQQPAASANGRAGASGDARAGEEVARIAHLRRLREAVTLLALGGARLRELDAALRRAAAEAAEASGEVGAGAGAPAERAAPAAAAASARLRECGVRALSADEVRALLARSLPAMRQS</sequence>
<dbReference type="Gene3D" id="1.20.58.670">
    <property type="entry name" value="Dsl1p vesicle tethering complex, Tip20p subunit, domain D"/>
    <property type="match status" value="1"/>
</dbReference>
<evidence type="ECO:0000256" key="1">
    <source>
        <dbReference type="SAM" id="MobiDB-lite"/>
    </source>
</evidence>